<sequence length="165" mass="18500">MCSRGWRSRSMSAEYPCKAGRMGEGDRDCLPLGKCLSLNSLLLLRKTHINIKKHLRTEANGTDIQFFNWFLEKAHKEAINCGFACRRKFYRLKWYKRGSLPDSVSGIYEVPPSNEKARFHKSWPLIGQKGKGIGNKEKSLSGTGVSACFTLSLLSSSGFCCSVVQ</sequence>
<name>V8PFZ2_OPHHA</name>
<dbReference type="AlphaFoldDB" id="V8PFZ2"/>
<keyword evidence="2" id="KW-1185">Reference proteome</keyword>
<protein>
    <submittedName>
        <fullName evidence="1">Uncharacterized protein</fullName>
    </submittedName>
</protein>
<gene>
    <name evidence="1" type="ORF">L345_01286</name>
</gene>
<evidence type="ECO:0000313" key="2">
    <source>
        <dbReference type="Proteomes" id="UP000018936"/>
    </source>
</evidence>
<dbReference type="Proteomes" id="UP000018936">
    <property type="component" value="Unassembled WGS sequence"/>
</dbReference>
<reference evidence="1 2" key="1">
    <citation type="journal article" date="2013" name="Proc. Natl. Acad. Sci. U.S.A.">
        <title>The king cobra genome reveals dynamic gene evolution and adaptation in the snake venom system.</title>
        <authorList>
            <person name="Vonk F.J."/>
            <person name="Casewell N.R."/>
            <person name="Henkel C.V."/>
            <person name="Heimberg A.M."/>
            <person name="Jansen H.J."/>
            <person name="McCleary R.J."/>
            <person name="Kerkkamp H.M."/>
            <person name="Vos R.A."/>
            <person name="Guerreiro I."/>
            <person name="Calvete J.J."/>
            <person name="Wuster W."/>
            <person name="Woods A.E."/>
            <person name="Logan J.M."/>
            <person name="Harrison R.A."/>
            <person name="Castoe T.A."/>
            <person name="de Koning A.P."/>
            <person name="Pollock D.D."/>
            <person name="Yandell M."/>
            <person name="Calderon D."/>
            <person name="Renjifo C."/>
            <person name="Currier R.B."/>
            <person name="Salgado D."/>
            <person name="Pla D."/>
            <person name="Sanz L."/>
            <person name="Hyder A.S."/>
            <person name="Ribeiro J.M."/>
            <person name="Arntzen J.W."/>
            <person name="van den Thillart G.E."/>
            <person name="Boetzer M."/>
            <person name="Pirovano W."/>
            <person name="Dirks R.P."/>
            <person name="Spaink H.P."/>
            <person name="Duboule D."/>
            <person name="McGlinn E."/>
            <person name="Kini R.M."/>
            <person name="Richardson M.K."/>
        </authorList>
    </citation>
    <scope>NUCLEOTIDE SEQUENCE</scope>
    <source>
        <tissue evidence="1">Blood</tissue>
    </source>
</reference>
<organism evidence="1 2">
    <name type="scientific">Ophiophagus hannah</name>
    <name type="common">King cobra</name>
    <name type="synonym">Naja hannah</name>
    <dbReference type="NCBI Taxonomy" id="8665"/>
    <lineage>
        <taxon>Eukaryota</taxon>
        <taxon>Metazoa</taxon>
        <taxon>Chordata</taxon>
        <taxon>Craniata</taxon>
        <taxon>Vertebrata</taxon>
        <taxon>Euteleostomi</taxon>
        <taxon>Lepidosauria</taxon>
        <taxon>Squamata</taxon>
        <taxon>Bifurcata</taxon>
        <taxon>Unidentata</taxon>
        <taxon>Episquamata</taxon>
        <taxon>Toxicofera</taxon>
        <taxon>Serpentes</taxon>
        <taxon>Colubroidea</taxon>
        <taxon>Elapidae</taxon>
        <taxon>Elapinae</taxon>
        <taxon>Ophiophagus</taxon>
    </lineage>
</organism>
<proteinExistence type="predicted"/>
<dbReference type="EMBL" id="AZIM01000165">
    <property type="protein sequence ID" value="ETE72881.1"/>
    <property type="molecule type" value="Genomic_DNA"/>
</dbReference>
<accession>V8PFZ2</accession>
<feature type="non-terminal residue" evidence="1">
    <location>
        <position position="1"/>
    </location>
</feature>
<comment type="caution">
    <text evidence="1">The sequence shown here is derived from an EMBL/GenBank/DDBJ whole genome shotgun (WGS) entry which is preliminary data.</text>
</comment>
<evidence type="ECO:0000313" key="1">
    <source>
        <dbReference type="EMBL" id="ETE72881.1"/>
    </source>
</evidence>